<feature type="active site" description="Nucleophile" evidence="10">
    <location>
        <position position="289"/>
    </location>
</feature>
<sequence length="333" mass="39353">MKLWTIMAQIIEGLNSKRSMLILILSGLSITLMEYHFSIKNHLQEMYVCWNNQVEEPQLTAWFNPKKRPDVITTTDWLAPVIWEGTYDRQILDEYYKKLNITIGLAVCAYGKFRAQYLKQFLKSADQHFMAGYRVIIYILMDDFNKLPYVELGPRRTFKVLPLLQPDTGQASYLNYMNRLYEFLKDDIQYEVNFLFIMTTNQIFKYDFGVETLGRSVAQIDARWYFKKTHNFSYERRANSAAFIPFGEGDFYYHPAILGGTPLEISTLIKQYLDGNMRDTANKLTSLYESHLNKYFFDHKPTKLLSPEYNWDPNFETPPQIKHVKIVWQSKMS</sequence>
<evidence type="ECO:0000256" key="4">
    <source>
        <dbReference type="ARBA" id="ARBA00022676"/>
    </source>
</evidence>
<evidence type="ECO:0000256" key="8">
    <source>
        <dbReference type="ARBA" id="ARBA00022989"/>
    </source>
</evidence>
<dbReference type="GeneTree" id="ENSGT00950000182858"/>
<dbReference type="InterPro" id="IPR005076">
    <property type="entry name" value="Glyco_trans_6"/>
</dbReference>
<dbReference type="GO" id="GO:0016758">
    <property type="term" value="F:hexosyltransferase activity"/>
    <property type="evidence" value="ECO:0007669"/>
    <property type="project" value="InterPro"/>
</dbReference>
<dbReference type="PANTHER" id="PTHR10462:SF46">
    <property type="entry name" value="N-ACETYLLACTOSAMINIDE ALPHA-1,3-GALACTOSYLTRANSFERASE-LIKE 1"/>
    <property type="match status" value="1"/>
</dbReference>
<proteinExistence type="inferred from homology"/>
<dbReference type="GeneID" id="102015959"/>
<dbReference type="RefSeq" id="XP_005382620.1">
    <property type="nucleotide sequence ID" value="XM_005382563.2"/>
</dbReference>
<protein>
    <submittedName>
        <fullName evidence="12">N-acetyllactosaminide alpha-1,3-galactosyltransferase-like 1</fullName>
    </submittedName>
</protein>
<evidence type="ECO:0000256" key="3">
    <source>
        <dbReference type="ARBA" id="ARBA00010413"/>
    </source>
</evidence>
<dbReference type="FunFam" id="3.90.550.10:FF:000022">
    <property type="entry name" value="Histo-blood group ABO system transferase"/>
    <property type="match status" value="1"/>
</dbReference>
<gene>
    <name evidence="12" type="primary">LOC102015959</name>
</gene>
<dbReference type="InterPro" id="IPR029044">
    <property type="entry name" value="Nucleotide-diphossugar_trans"/>
</dbReference>
<dbReference type="GO" id="GO:0005975">
    <property type="term" value="P:carbohydrate metabolic process"/>
    <property type="evidence" value="ECO:0007669"/>
    <property type="project" value="InterPro"/>
</dbReference>
<evidence type="ECO:0000256" key="10">
    <source>
        <dbReference type="PIRSR" id="PIRSR605076-1"/>
    </source>
</evidence>
<feature type="binding site" evidence="11">
    <location>
        <position position="312"/>
    </location>
    <ligand>
        <name>an alpha-L-fucosyl-(1-&gt;2)-beta-D-galactosyl derivative</name>
        <dbReference type="ChEBI" id="CHEBI:140327"/>
    </ligand>
</feature>
<comment type="subcellular location">
    <subcellularLocation>
        <location evidence="2">Membrane</location>
        <topology evidence="2">Single-pass type II membrane protein</topology>
    </subcellularLocation>
</comment>
<evidence type="ECO:0000256" key="5">
    <source>
        <dbReference type="ARBA" id="ARBA00022679"/>
    </source>
</evidence>
<evidence type="ECO:0000313" key="13">
    <source>
        <dbReference type="Proteomes" id="UP000694398"/>
    </source>
</evidence>
<feature type="binding site" evidence="11">
    <location>
        <position position="113"/>
    </location>
    <ligand>
        <name>UDP-N-acetyl-alpha-D-galactosamine</name>
        <dbReference type="ChEBI" id="CHEBI:67138"/>
    </ligand>
</feature>
<dbReference type="PANTHER" id="PTHR10462">
    <property type="entry name" value="GLYCOSYLTRANSFERASE-RELATED"/>
    <property type="match status" value="1"/>
</dbReference>
<evidence type="ECO:0000256" key="2">
    <source>
        <dbReference type="ARBA" id="ARBA00004606"/>
    </source>
</evidence>
<keyword evidence="7" id="KW-0735">Signal-anchor</keyword>
<evidence type="ECO:0000256" key="9">
    <source>
        <dbReference type="ARBA" id="ARBA00023136"/>
    </source>
</evidence>
<keyword evidence="6" id="KW-0812">Transmembrane</keyword>
<dbReference type="AlphaFoldDB" id="A0A8C2VLA1"/>
<dbReference type="GO" id="GO:0005794">
    <property type="term" value="C:Golgi apparatus"/>
    <property type="evidence" value="ECO:0007669"/>
    <property type="project" value="TreeGrafter"/>
</dbReference>
<keyword evidence="13" id="KW-1185">Reference proteome</keyword>
<dbReference type="GO" id="GO:0031982">
    <property type="term" value="C:vesicle"/>
    <property type="evidence" value="ECO:0007669"/>
    <property type="project" value="TreeGrafter"/>
</dbReference>
<dbReference type="SUPFAM" id="SSF53448">
    <property type="entry name" value="Nucleotide-diphospho-sugar transferases"/>
    <property type="match status" value="1"/>
</dbReference>
<dbReference type="Proteomes" id="UP000694398">
    <property type="component" value="Unassembled WGS sequence"/>
</dbReference>
<dbReference type="GO" id="GO:0016020">
    <property type="term" value="C:membrane"/>
    <property type="evidence" value="ECO:0007669"/>
    <property type="project" value="UniProtKB-SubCell"/>
</dbReference>
<reference evidence="12" key="1">
    <citation type="submission" date="2025-08" db="UniProtKB">
        <authorList>
            <consortium name="Ensembl"/>
        </authorList>
    </citation>
    <scope>IDENTIFICATION</scope>
</reference>
<keyword evidence="5" id="KW-0808">Transferase</keyword>
<keyword evidence="8" id="KW-1133">Transmembrane helix</keyword>
<comment type="similarity">
    <text evidence="3">Belongs to the glycosyltransferase 6 family.</text>
</comment>
<name>A0A8C2VLA1_CHILA</name>
<evidence type="ECO:0000313" key="12">
    <source>
        <dbReference type="Ensembl" id="ENSCLAP00000016435.1"/>
    </source>
</evidence>
<keyword evidence="9" id="KW-0472">Membrane</keyword>
<comment type="cofactor">
    <cofactor evidence="1">
        <name>Mn(2+)</name>
        <dbReference type="ChEBI" id="CHEBI:29035"/>
    </cofactor>
</comment>
<accession>A0A8C2VLA1</accession>
<evidence type="ECO:0000256" key="1">
    <source>
        <dbReference type="ARBA" id="ARBA00001936"/>
    </source>
</evidence>
<evidence type="ECO:0000256" key="7">
    <source>
        <dbReference type="ARBA" id="ARBA00022968"/>
    </source>
</evidence>
<dbReference type="Pfam" id="PF03414">
    <property type="entry name" value="Glyco_transf_6"/>
    <property type="match status" value="1"/>
</dbReference>
<organism evidence="12 13">
    <name type="scientific">Chinchilla lanigera</name>
    <name type="common">Long-tailed chinchilla</name>
    <name type="synonym">Chinchilla villidera</name>
    <dbReference type="NCBI Taxonomy" id="34839"/>
    <lineage>
        <taxon>Eukaryota</taxon>
        <taxon>Metazoa</taxon>
        <taxon>Chordata</taxon>
        <taxon>Craniata</taxon>
        <taxon>Vertebrata</taxon>
        <taxon>Euteleostomi</taxon>
        <taxon>Mammalia</taxon>
        <taxon>Eutheria</taxon>
        <taxon>Euarchontoglires</taxon>
        <taxon>Glires</taxon>
        <taxon>Rodentia</taxon>
        <taxon>Hystricomorpha</taxon>
        <taxon>Chinchillidae</taxon>
        <taxon>Chinchilla</taxon>
    </lineage>
</organism>
<dbReference type="OrthoDB" id="10013941at2759"/>
<dbReference type="OMA" id="HEVNFLF"/>
<evidence type="ECO:0000256" key="6">
    <source>
        <dbReference type="ARBA" id="ARBA00022692"/>
    </source>
</evidence>
<evidence type="ECO:0000256" key="11">
    <source>
        <dbReference type="PIRSR" id="PIRSR605076-2"/>
    </source>
</evidence>
<dbReference type="Ensembl" id="ENSCLAT00000016599.1">
    <property type="protein sequence ID" value="ENSCLAP00000016435.1"/>
    <property type="gene ID" value="ENSCLAG00000011301.1"/>
</dbReference>
<dbReference type="Gene3D" id="3.90.550.10">
    <property type="entry name" value="Spore Coat Polysaccharide Biosynthesis Protein SpsA, Chain A"/>
    <property type="match status" value="1"/>
</dbReference>
<keyword evidence="4" id="KW-0328">Glycosyltransferase</keyword>
<reference evidence="12" key="2">
    <citation type="submission" date="2025-09" db="UniProtKB">
        <authorList>
            <consortium name="Ensembl"/>
        </authorList>
    </citation>
    <scope>IDENTIFICATION</scope>
</reference>
<feature type="binding site" evidence="11">
    <location>
        <position position="289"/>
    </location>
    <ligand>
        <name>an alpha-L-fucosyl-(1-&gt;2)-beta-D-galactosyl derivative</name>
        <dbReference type="ChEBI" id="CHEBI:140327"/>
    </ligand>
</feature>